<dbReference type="PRINTS" id="PR00625">
    <property type="entry name" value="JDOMAIN"/>
</dbReference>
<evidence type="ECO:0000313" key="3">
    <source>
        <dbReference type="Proteomes" id="UP000616769"/>
    </source>
</evidence>
<dbReference type="SUPFAM" id="SSF46565">
    <property type="entry name" value="Chaperone J-domain"/>
    <property type="match status" value="1"/>
</dbReference>
<feature type="region of interest" description="Disordered" evidence="1">
    <location>
        <begin position="280"/>
        <end position="323"/>
    </location>
</feature>
<protein>
    <submittedName>
        <fullName evidence="2">DnaJ-like protein 3</fullName>
    </submittedName>
</protein>
<dbReference type="InterPro" id="IPR054076">
    <property type="entry name" value="ZUO1-like_ZHD"/>
</dbReference>
<dbReference type="PANTHER" id="PTHR44029">
    <property type="entry name" value="DNAJ HOMOLOG SUBFAMILY C MEMBER 21"/>
    <property type="match status" value="1"/>
</dbReference>
<dbReference type="PROSITE" id="PS50157">
    <property type="entry name" value="ZINC_FINGER_C2H2_2"/>
    <property type="match status" value="1"/>
</dbReference>
<dbReference type="Pfam" id="PF21884">
    <property type="entry name" value="ZUO1-like_ZHD"/>
    <property type="match status" value="1"/>
</dbReference>
<comment type="caution">
    <text evidence="2">The sequence shown here is derived from an EMBL/GenBank/DDBJ whole genome shotgun (WGS) entry which is preliminary data.</text>
</comment>
<dbReference type="InterPro" id="IPR001623">
    <property type="entry name" value="DnaJ_domain"/>
</dbReference>
<dbReference type="Gene3D" id="3.30.160.60">
    <property type="entry name" value="Classic Zinc Finger"/>
    <property type="match status" value="1"/>
</dbReference>
<dbReference type="AlphaFoldDB" id="A0A132AE80"/>
<feature type="compositionally biased region" description="Acidic residues" evidence="1">
    <location>
        <begin position="286"/>
        <end position="301"/>
    </location>
</feature>
<dbReference type="InterPro" id="IPR013087">
    <property type="entry name" value="Znf_C2H2_type"/>
</dbReference>
<dbReference type="Pfam" id="PF00226">
    <property type="entry name" value="DnaJ"/>
    <property type="match status" value="1"/>
</dbReference>
<dbReference type="InterPro" id="IPR051964">
    <property type="entry name" value="Chaperone_stress_response"/>
</dbReference>
<dbReference type="SUPFAM" id="SSF57667">
    <property type="entry name" value="beta-beta-alpha zinc fingers"/>
    <property type="match status" value="1"/>
</dbReference>
<reference evidence="2 3" key="1">
    <citation type="journal article" date="2015" name="Parasit. Vectors">
        <title>Draft genome of the scabies mite.</title>
        <authorList>
            <person name="Rider S.D.Jr."/>
            <person name="Morgan M.S."/>
            <person name="Arlian L.G."/>
        </authorList>
    </citation>
    <scope>NUCLEOTIDE SEQUENCE [LARGE SCALE GENOMIC DNA]</scope>
    <source>
        <strain evidence="2">Arlian Lab</strain>
    </source>
</reference>
<dbReference type="SMART" id="SM00271">
    <property type="entry name" value="DnaJ"/>
    <property type="match status" value="1"/>
</dbReference>
<dbReference type="Proteomes" id="UP000616769">
    <property type="component" value="Unassembled WGS sequence"/>
</dbReference>
<organism evidence="2 3">
    <name type="scientific">Sarcoptes scabiei</name>
    <name type="common">Itch mite</name>
    <name type="synonym">Acarus scabiei</name>
    <dbReference type="NCBI Taxonomy" id="52283"/>
    <lineage>
        <taxon>Eukaryota</taxon>
        <taxon>Metazoa</taxon>
        <taxon>Ecdysozoa</taxon>
        <taxon>Arthropoda</taxon>
        <taxon>Chelicerata</taxon>
        <taxon>Arachnida</taxon>
        <taxon>Acari</taxon>
        <taxon>Acariformes</taxon>
        <taxon>Sarcoptiformes</taxon>
        <taxon>Astigmata</taxon>
        <taxon>Psoroptidia</taxon>
        <taxon>Sarcoptoidea</taxon>
        <taxon>Sarcoptidae</taxon>
        <taxon>Sarcoptinae</taxon>
        <taxon>Sarcoptes</taxon>
    </lineage>
</organism>
<sequence length="365" mass="44376">MERKDSLRTFYEILELNKTATLDEIKCSYKKLALLYHPDRNADNPEDYHEKFIEINEAYQMLSNPIKRTWFNMKSFHSPCVIDEKEFEIPAEYFQFSRHQKFDDSEDGFFTVYRELFDRITKQEIKFYDDPEDFHYPSFGDSKSTAESVKRFYDQWQSFCTAIEYVGQYKYDCREAPNRKIFRLMQKENHKIRDKARKLRNQTIQNLVKNLRKKDERFQQIRIASENRKKTNQNKSEQNRRGQIRKNLENLCDYREPEWASMKMLEKDLEDLEAQHMREEKKNFDCYDDDEDDDEEEEEEKNDQSLKKSSNNIESMEENDSEDDLVYRCATCKKIFKNLNAYTNHEKSKKHLKNIKSSCEEFLYE</sequence>
<accession>A0A132AE80</accession>
<evidence type="ECO:0000256" key="1">
    <source>
        <dbReference type="SAM" id="MobiDB-lite"/>
    </source>
</evidence>
<dbReference type="CDD" id="cd06257">
    <property type="entry name" value="DnaJ"/>
    <property type="match status" value="1"/>
</dbReference>
<feature type="region of interest" description="Disordered" evidence="1">
    <location>
        <begin position="223"/>
        <end position="243"/>
    </location>
</feature>
<dbReference type="InterPro" id="IPR036236">
    <property type="entry name" value="Znf_C2H2_sf"/>
</dbReference>
<dbReference type="PROSITE" id="PS50076">
    <property type="entry name" value="DNAJ_2"/>
    <property type="match status" value="1"/>
</dbReference>
<dbReference type="InterPro" id="IPR036869">
    <property type="entry name" value="J_dom_sf"/>
</dbReference>
<dbReference type="InterPro" id="IPR018253">
    <property type="entry name" value="DnaJ_domain_CS"/>
</dbReference>
<dbReference type="PROSITE" id="PS00636">
    <property type="entry name" value="DNAJ_1"/>
    <property type="match status" value="1"/>
</dbReference>
<evidence type="ECO:0000313" key="2">
    <source>
        <dbReference type="EMBL" id="KPM09237.1"/>
    </source>
</evidence>
<dbReference type="Gene3D" id="1.10.287.110">
    <property type="entry name" value="DnaJ domain"/>
    <property type="match status" value="1"/>
</dbReference>
<proteinExistence type="predicted"/>
<gene>
    <name evidence="2" type="ORF">QR98_0077700</name>
</gene>
<dbReference type="EMBL" id="JXLN01013303">
    <property type="protein sequence ID" value="KPM09237.1"/>
    <property type="molecule type" value="Genomic_DNA"/>
</dbReference>
<dbReference type="OrthoDB" id="552049at2759"/>
<dbReference type="GO" id="GO:0005737">
    <property type="term" value="C:cytoplasm"/>
    <property type="evidence" value="ECO:0007669"/>
    <property type="project" value="TreeGrafter"/>
</dbReference>
<dbReference type="PANTHER" id="PTHR44029:SF1">
    <property type="entry name" value="DNAJ HOMOLOG SUBFAMILY C MEMBER 21"/>
    <property type="match status" value="1"/>
</dbReference>
<dbReference type="PROSITE" id="PS00028">
    <property type="entry name" value="ZINC_FINGER_C2H2_1"/>
    <property type="match status" value="1"/>
</dbReference>
<name>A0A132AE80_SARSC</name>
<dbReference type="InterPro" id="IPR022755">
    <property type="entry name" value="Znf_C2H2_jaz"/>
</dbReference>
<dbReference type="VEuPathDB" id="VectorBase:SSCA007298"/>
<dbReference type="Pfam" id="PF12171">
    <property type="entry name" value="zf-C2H2_jaz"/>
    <property type="match status" value="1"/>
</dbReference>